<dbReference type="EMBL" id="VSSQ01062618">
    <property type="protein sequence ID" value="MPN15763.1"/>
    <property type="molecule type" value="Genomic_DNA"/>
</dbReference>
<sequence>MNKRIYAIILVVLVAGLILTACERPASVAPVTTPTQSGEIPFPVATQPDIMKEILAATQTAGAVLGTVNPTGTPISAATAMATSAATSDGTLVTIPLVTSTPAPTATATAIVYPPPPPLANPAPTPCIRASSPSASRAVLM</sequence>
<dbReference type="AlphaFoldDB" id="A0A645FUH7"/>
<dbReference type="PROSITE" id="PS51257">
    <property type="entry name" value="PROKAR_LIPOPROTEIN"/>
    <property type="match status" value="1"/>
</dbReference>
<organism evidence="1">
    <name type="scientific">bioreactor metagenome</name>
    <dbReference type="NCBI Taxonomy" id="1076179"/>
    <lineage>
        <taxon>unclassified sequences</taxon>
        <taxon>metagenomes</taxon>
        <taxon>ecological metagenomes</taxon>
    </lineage>
</organism>
<protein>
    <submittedName>
        <fullName evidence="1">Uncharacterized protein</fullName>
    </submittedName>
</protein>
<evidence type="ECO:0000313" key="1">
    <source>
        <dbReference type="EMBL" id="MPN15763.1"/>
    </source>
</evidence>
<gene>
    <name evidence="1" type="ORF">SDC9_163099</name>
</gene>
<name>A0A645FUH7_9ZZZZ</name>
<comment type="caution">
    <text evidence="1">The sequence shown here is derived from an EMBL/GenBank/DDBJ whole genome shotgun (WGS) entry which is preliminary data.</text>
</comment>
<proteinExistence type="predicted"/>
<reference evidence="1" key="1">
    <citation type="submission" date="2019-08" db="EMBL/GenBank/DDBJ databases">
        <authorList>
            <person name="Kucharzyk K."/>
            <person name="Murdoch R.W."/>
            <person name="Higgins S."/>
            <person name="Loffler F."/>
        </authorList>
    </citation>
    <scope>NUCLEOTIDE SEQUENCE</scope>
</reference>
<accession>A0A645FUH7</accession>